<name>A0ABY9TWB0_9GAMM</name>
<dbReference type="InterPro" id="IPR036188">
    <property type="entry name" value="FAD/NAD-bd_sf"/>
</dbReference>
<dbReference type="Gene3D" id="3.50.50.60">
    <property type="entry name" value="FAD/NAD(P)-binding domain"/>
    <property type="match status" value="1"/>
</dbReference>
<dbReference type="Proteomes" id="UP001258994">
    <property type="component" value="Chromosome"/>
</dbReference>
<dbReference type="PANTHER" id="PTHR42923">
    <property type="entry name" value="PROTOPORPHYRINOGEN OXIDASE"/>
    <property type="match status" value="1"/>
</dbReference>
<protein>
    <submittedName>
        <fullName evidence="1">FAD-dependent oxidoreductase</fullName>
    </submittedName>
</protein>
<dbReference type="PANTHER" id="PTHR42923:SF3">
    <property type="entry name" value="PROTOPORPHYRINOGEN OXIDASE"/>
    <property type="match status" value="1"/>
</dbReference>
<proteinExistence type="predicted"/>
<evidence type="ECO:0000313" key="2">
    <source>
        <dbReference type="Proteomes" id="UP001258994"/>
    </source>
</evidence>
<gene>
    <name evidence="1" type="ORF">RGQ13_18075</name>
</gene>
<organism evidence="1 2">
    <name type="scientific">Thalassotalea psychrophila</name>
    <dbReference type="NCBI Taxonomy" id="3065647"/>
    <lineage>
        <taxon>Bacteria</taxon>
        <taxon>Pseudomonadati</taxon>
        <taxon>Pseudomonadota</taxon>
        <taxon>Gammaproteobacteria</taxon>
        <taxon>Alteromonadales</taxon>
        <taxon>Colwelliaceae</taxon>
        <taxon>Thalassotalea</taxon>
    </lineage>
</organism>
<dbReference type="InterPro" id="IPR050464">
    <property type="entry name" value="Zeta_carotene_desat/Oxidored"/>
</dbReference>
<evidence type="ECO:0000313" key="1">
    <source>
        <dbReference type="EMBL" id="WNC72004.1"/>
    </source>
</evidence>
<sequence length="637" mass="70750">MSKITRRNFINGSLVLAGSSLLPFGCSNDAIIDSAETANYPPALTGLRGSHKGSNTHAHAKAWQNKSDWGETNALQEEYDLVVVGGGISGLSAAYFYQQKHGVDKKILILENHDDFGGHARRNEHTVDGDTRLTFGGSQTIQNPESYSDVSIKLLDDLGIDLERFKSAYDFNFYKKHNLKALTYFNKKTFSEDKVVMHPYSNYPYFIEGIDLSELSVEEAAEQAPLSQKGKAQLLRILKGGLHAIDVPKNDLAEYIATHSYFDYLKNTLGVDDPAVLEMARNSCADNHGAGTDVLSIEEAMDSGVIGFSPSAMQDFMAADNLDADQEKHSNLYGEEQYIHHFPDGNSTIARMLVKKMIPKVGKGENAEEILLSKFNYEQLDKDSNIVRLRLNSTVINVEHDGDPLDSNSVSVSYINDDKAYRVKSKAVVMACYNMMIPHLVPDLPEEQAAAMKRLVKIPLMYTSVGLKNWKAIKDIGMGIAMCPGNMHQVVYMDFPVNMGGYQYTKSPEAPCVIQMVSCPFGGTVGDPPVEQFKQGRYKMLNLKFEDYEQEIREHLTGMLPTDSFDFDRDVESITVNRWAHGYAHGGVALFDPELSDLAIIGRKPFGRITIANIDSATSSYANIAIDQAWRAVNELK</sequence>
<accession>A0ABY9TWB0</accession>
<dbReference type="Pfam" id="PF13450">
    <property type="entry name" value="NAD_binding_8"/>
    <property type="match status" value="1"/>
</dbReference>
<reference evidence="2" key="1">
    <citation type="submission" date="2023-09" db="EMBL/GenBank/DDBJ databases">
        <authorList>
            <person name="Li S."/>
            <person name="Li X."/>
            <person name="Zhang C."/>
            <person name="Zhao Z."/>
        </authorList>
    </citation>
    <scope>NUCLEOTIDE SEQUENCE [LARGE SCALE GENOMIC DNA]</scope>
    <source>
        <strain evidence="2">SQ149</strain>
    </source>
</reference>
<dbReference type="EMBL" id="CP134145">
    <property type="protein sequence ID" value="WNC72004.1"/>
    <property type="molecule type" value="Genomic_DNA"/>
</dbReference>
<dbReference type="RefSeq" id="WP_348391124.1">
    <property type="nucleotide sequence ID" value="NZ_CP134145.1"/>
</dbReference>
<dbReference type="SUPFAM" id="SSF51905">
    <property type="entry name" value="FAD/NAD(P)-binding domain"/>
    <property type="match status" value="1"/>
</dbReference>
<keyword evidence="2" id="KW-1185">Reference proteome</keyword>